<evidence type="ECO:0000256" key="1">
    <source>
        <dbReference type="SAM" id="SignalP"/>
    </source>
</evidence>
<proteinExistence type="predicted"/>
<organism evidence="2 3">
    <name type="scientific">Apiosordaria backusii</name>
    <dbReference type="NCBI Taxonomy" id="314023"/>
    <lineage>
        <taxon>Eukaryota</taxon>
        <taxon>Fungi</taxon>
        <taxon>Dikarya</taxon>
        <taxon>Ascomycota</taxon>
        <taxon>Pezizomycotina</taxon>
        <taxon>Sordariomycetes</taxon>
        <taxon>Sordariomycetidae</taxon>
        <taxon>Sordariales</taxon>
        <taxon>Lasiosphaeriaceae</taxon>
        <taxon>Apiosordaria</taxon>
    </lineage>
</organism>
<protein>
    <recommendedName>
        <fullName evidence="4">Secreted protein</fullName>
    </recommendedName>
</protein>
<keyword evidence="3" id="KW-1185">Reference proteome</keyword>
<evidence type="ECO:0000313" key="2">
    <source>
        <dbReference type="EMBL" id="KAK0741605.1"/>
    </source>
</evidence>
<evidence type="ECO:0008006" key="4">
    <source>
        <dbReference type="Google" id="ProtNLM"/>
    </source>
</evidence>
<gene>
    <name evidence="2" type="ORF">B0T21DRAFT_283269</name>
</gene>
<comment type="caution">
    <text evidence="2">The sequence shown here is derived from an EMBL/GenBank/DDBJ whole genome shotgun (WGS) entry which is preliminary data.</text>
</comment>
<keyword evidence="1" id="KW-0732">Signal</keyword>
<dbReference type="Proteomes" id="UP001172159">
    <property type="component" value="Unassembled WGS sequence"/>
</dbReference>
<dbReference type="AlphaFoldDB" id="A0AA40ELQ7"/>
<sequence length="210" mass="23007">MFSNILLTIAAPLTVLTQTAYAAPQAPMDGYGVIDIHWDLPLDPNNPTGETVPVTGTIQEAIAKMEAEHSGWNVSFTRGMSPPPAHPAAASLYQLPKPESYNCFGRWKPCGWADVYWGYTYLRRLPAEPRPRNGPGPGNCGRVSCSWNAAIWWCNDNSEDYTTTWGAIADGAEWLAAQGHCCDDSRPSWRVAGQGFYPGNWNVIVNADTC</sequence>
<name>A0AA40ELQ7_9PEZI</name>
<dbReference type="PANTHER" id="PTHR35605:SF1">
    <property type="entry name" value="ECP2 EFFECTOR PROTEIN DOMAIN-CONTAINING PROTEIN-RELATED"/>
    <property type="match status" value="1"/>
</dbReference>
<reference evidence="2" key="1">
    <citation type="submission" date="2023-06" db="EMBL/GenBank/DDBJ databases">
        <title>Genome-scale phylogeny and comparative genomics of the fungal order Sordariales.</title>
        <authorList>
            <consortium name="Lawrence Berkeley National Laboratory"/>
            <person name="Hensen N."/>
            <person name="Bonometti L."/>
            <person name="Westerberg I."/>
            <person name="Brannstrom I.O."/>
            <person name="Guillou S."/>
            <person name="Cros-Aarteil S."/>
            <person name="Calhoun S."/>
            <person name="Haridas S."/>
            <person name="Kuo A."/>
            <person name="Mondo S."/>
            <person name="Pangilinan J."/>
            <person name="Riley R."/>
            <person name="Labutti K."/>
            <person name="Andreopoulos B."/>
            <person name="Lipzen A."/>
            <person name="Chen C."/>
            <person name="Yanf M."/>
            <person name="Daum C."/>
            <person name="Ng V."/>
            <person name="Clum A."/>
            <person name="Steindorff A."/>
            <person name="Ohm R."/>
            <person name="Martin F."/>
            <person name="Silar P."/>
            <person name="Natvig D."/>
            <person name="Lalanne C."/>
            <person name="Gautier V."/>
            <person name="Ament-Velasquez S.L."/>
            <person name="Kruys A."/>
            <person name="Hutchinson M.I."/>
            <person name="Powell A.J."/>
            <person name="Barry K."/>
            <person name="Miller A.N."/>
            <person name="Grigoriev I.V."/>
            <person name="Debuchy R."/>
            <person name="Gladieux P."/>
            <person name="Thoren M.H."/>
            <person name="Johannesson H."/>
        </authorList>
    </citation>
    <scope>NUCLEOTIDE SEQUENCE</scope>
    <source>
        <strain evidence="2">CBS 540.89</strain>
    </source>
</reference>
<feature type="chain" id="PRO_5041251668" description="Secreted protein" evidence="1">
    <location>
        <begin position="23"/>
        <end position="210"/>
    </location>
</feature>
<evidence type="ECO:0000313" key="3">
    <source>
        <dbReference type="Proteomes" id="UP001172159"/>
    </source>
</evidence>
<accession>A0AA40ELQ7</accession>
<dbReference type="PANTHER" id="PTHR35605">
    <property type="entry name" value="ECP2 EFFECTOR PROTEIN DOMAIN-CONTAINING PROTEIN-RELATED"/>
    <property type="match status" value="1"/>
</dbReference>
<dbReference type="EMBL" id="JAUKTV010000003">
    <property type="protein sequence ID" value="KAK0741605.1"/>
    <property type="molecule type" value="Genomic_DNA"/>
</dbReference>
<feature type="signal peptide" evidence="1">
    <location>
        <begin position="1"/>
        <end position="22"/>
    </location>
</feature>